<dbReference type="AlphaFoldDB" id="A0A160TLK5"/>
<dbReference type="Gene3D" id="2.60.120.600">
    <property type="entry name" value="Domain of unknown function DUF1214, C-terminal domain"/>
    <property type="match status" value="1"/>
</dbReference>
<dbReference type="EMBL" id="CZQE01000332">
    <property type="protein sequence ID" value="CUS46055.1"/>
    <property type="molecule type" value="Genomic_DNA"/>
</dbReference>
<dbReference type="PANTHER" id="PTHR36509:SF2">
    <property type="entry name" value="BLL3101 PROTEIN"/>
    <property type="match status" value="1"/>
</dbReference>
<evidence type="ECO:0000313" key="2">
    <source>
        <dbReference type="EMBL" id="CUS46055.1"/>
    </source>
</evidence>
<keyword evidence="2" id="KW-0472">Membrane</keyword>
<name>A0A160TLK5_9ZZZZ</name>
<feature type="domain" description="DUF1214" evidence="1">
    <location>
        <begin position="71"/>
        <end position="170"/>
    </location>
</feature>
<gene>
    <name evidence="2" type="ORF">MGWOODY_Smn3092</name>
</gene>
<dbReference type="InterPro" id="IPR010621">
    <property type="entry name" value="DUF1214"/>
</dbReference>
<evidence type="ECO:0000259" key="1">
    <source>
        <dbReference type="Pfam" id="PF06742"/>
    </source>
</evidence>
<dbReference type="Pfam" id="PF06742">
    <property type="entry name" value="DUF1214"/>
    <property type="match status" value="1"/>
</dbReference>
<sequence length="191" mass="20066">MKPWARYLVCGLAGIVLGGGGAVWSVRAGALGASDRIGAWTTGRDFGTAQASAYTRAIVALRGLLALPASEARYYNAAVDDAGRQLSGRCTYAISGGGLPARWWSLTLYDGEGYLIANQPGIYSVGSAALPSSEQAHWTVKVSPERQAGHWLPTGSADRFELTLRAYLPDNGGSSNFTGAQLPSIVREGCK</sequence>
<dbReference type="SUPFAM" id="SSF160935">
    <property type="entry name" value="VPA0735-like"/>
    <property type="match status" value="1"/>
</dbReference>
<dbReference type="PIRSF" id="PIRSF009471">
    <property type="entry name" value="UCP009471"/>
    <property type="match status" value="1"/>
</dbReference>
<dbReference type="InterPro" id="IPR012038">
    <property type="entry name" value="UCP009471"/>
</dbReference>
<protein>
    <submittedName>
        <fullName evidence="2">HYPOTHETICAL TRANSMEMBRANE PROTEIN</fullName>
    </submittedName>
</protein>
<accession>A0A160TLK5</accession>
<dbReference type="InterPro" id="IPR037049">
    <property type="entry name" value="DUF1214_C_sf"/>
</dbReference>
<keyword evidence="2" id="KW-0812">Transmembrane</keyword>
<dbReference type="PANTHER" id="PTHR36509">
    <property type="entry name" value="BLL3101 PROTEIN"/>
    <property type="match status" value="1"/>
</dbReference>
<organism evidence="2">
    <name type="scientific">hydrothermal vent metagenome</name>
    <dbReference type="NCBI Taxonomy" id="652676"/>
    <lineage>
        <taxon>unclassified sequences</taxon>
        <taxon>metagenomes</taxon>
        <taxon>ecological metagenomes</taxon>
    </lineage>
</organism>
<reference evidence="2" key="1">
    <citation type="submission" date="2015-10" db="EMBL/GenBank/DDBJ databases">
        <authorList>
            <person name="Gilbert D.G."/>
        </authorList>
    </citation>
    <scope>NUCLEOTIDE SEQUENCE</scope>
</reference>
<proteinExistence type="predicted"/>